<dbReference type="Gene3D" id="3.40.50.850">
    <property type="entry name" value="Isochorismatase-like"/>
    <property type="match status" value="1"/>
</dbReference>
<dbReference type="RefSeq" id="WP_007289798.1">
    <property type="nucleotide sequence ID" value="NZ_AAWL01000013.1"/>
</dbReference>
<keyword evidence="3" id="KW-1185">Reference proteome</keyword>
<dbReference type="PANTHER" id="PTHR14119">
    <property type="entry name" value="HYDROLASE"/>
    <property type="match status" value="1"/>
</dbReference>
<sequence>MYHSHKLNKADSVLVVVDVQDKLLHAIHDWPDVLENTVKMIKFAQVLEVPVVVTEQYPRGLGATNEKIRELFPQFTAYEKTVFSCFGAPGFGEKLAELGARTLVIVGIEAHICVLQTALEALARGFNVHIAADAVGSRLPANKEIGLAKMRQAGGIITSTEIALYEWLERADSKEFKTVLPLIK</sequence>
<keyword evidence="2" id="KW-0378">Hydrolase</keyword>
<dbReference type="AlphaFoldDB" id="A1HRZ6"/>
<dbReference type="GO" id="GO:0016787">
    <property type="term" value="F:hydrolase activity"/>
    <property type="evidence" value="ECO:0007669"/>
    <property type="project" value="UniProtKB-KW"/>
</dbReference>
<protein>
    <submittedName>
        <fullName evidence="2">Isochorismatase hydrolase</fullName>
    </submittedName>
</protein>
<dbReference type="InterPro" id="IPR050993">
    <property type="entry name" value="Isochorismatase_domain"/>
</dbReference>
<dbReference type="OrthoDB" id="9789777at2"/>
<evidence type="ECO:0000259" key="1">
    <source>
        <dbReference type="Pfam" id="PF00857"/>
    </source>
</evidence>
<dbReference type="Pfam" id="PF00857">
    <property type="entry name" value="Isochorismatase"/>
    <property type="match status" value="1"/>
</dbReference>
<organism evidence="2 3">
    <name type="scientific">Thermosinus carboxydivorans Nor1</name>
    <dbReference type="NCBI Taxonomy" id="401526"/>
    <lineage>
        <taxon>Bacteria</taxon>
        <taxon>Bacillati</taxon>
        <taxon>Bacillota</taxon>
        <taxon>Negativicutes</taxon>
        <taxon>Selenomonadales</taxon>
        <taxon>Sporomusaceae</taxon>
        <taxon>Thermosinus</taxon>
    </lineage>
</organism>
<dbReference type="Proteomes" id="UP000005139">
    <property type="component" value="Unassembled WGS sequence"/>
</dbReference>
<dbReference type="CDD" id="cd01012">
    <property type="entry name" value="YcaC_related"/>
    <property type="match status" value="1"/>
</dbReference>
<dbReference type="SUPFAM" id="SSF52499">
    <property type="entry name" value="Isochorismatase-like hydrolases"/>
    <property type="match status" value="1"/>
</dbReference>
<feature type="domain" description="Isochorismatase-like" evidence="1">
    <location>
        <begin position="12"/>
        <end position="161"/>
    </location>
</feature>
<dbReference type="PANTHER" id="PTHR14119:SF3">
    <property type="entry name" value="ISOCHORISMATASE DOMAIN-CONTAINING PROTEIN 2"/>
    <property type="match status" value="1"/>
</dbReference>
<dbReference type="eggNOG" id="COG1335">
    <property type="taxonomic scope" value="Bacteria"/>
</dbReference>
<comment type="caution">
    <text evidence="2">The sequence shown here is derived from an EMBL/GenBank/DDBJ whole genome shotgun (WGS) entry which is preliminary data.</text>
</comment>
<reference evidence="2 3" key="2">
    <citation type="submission" date="2007-01" db="EMBL/GenBank/DDBJ databases">
        <title>Sequencing of the draft genome and assembly of Thermosinus carboxydivorans Nor1.</title>
        <authorList>
            <consortium name="US DOE Joint Genome Institute (JGI-PGF)"/>
            <person name="Copeland A."/>
            <person name="Lucas S."/>
            <person name="Lapidus A."/>
            <person name="Barry K."/>
            <person name="Glavina del Rio T."/>
            <person name="Dalin E."/>
            <person name="Tice H."/>
            <person name="Bruce D."/>
            <person name="Pitluck S."/>
            <person name="Richardson P."/>
        </authorList>
    </citation>
    <scope>NUCLEOTIDE SEQUENCE [LARGE SCALE GENOMIC DNA]</scope>
    <source>
        <strain evidence="2 3">Nor1</strain>
    </source>
</reference>
<evidence type="ECO:0000313" key="2">
    <source>
        <dbReference type="EMBL" id="EAX47174.1"/>
    </source>
</evidence>
<evidence type="ECO:0000313" key="3">
    <source>
        <dbReference type="Proteomes" id="UP000005139"/>
    </source>
</evidence>
<gene>
    <name evidence="2" type="ORF">TcarDRAFT_0813</name>
</gene>
<reference evidence="2 3" key="1">
    <citation type="submission" date="2007-01" db="EMBL/GenBank/DDBJ databases">
        <title>Annotation of the draft genome assembly of Thermosinus carboxydivorans Nor1.</title>
        <authorList>
            <consortium name="US DOE Joint Genome Institute (JGI-ORNL)"/>
            <person name="Larimer F."/>
            <person name="Land M."/>
            <person name="Hauser L."/>
        </authorList>
    </citation>
    <scope>NUCLEOTIDE SEQUENCE [LARGE SCALE GENOMIC DNA]</scope>
    <source>
        <strain evidence="2 3">Nor1</strain>
    </source>
</reference>
<accession>A1HRZ6</accession>
<dbReference type="InterPro" id="IPR000868">
    <property type="entry name" value="Isochorismatase-like_dom"/>
</dbReference>
<name>A1HRZ6_9FIRM</name>
<dbReference type="InterPro" id="IPR036380">
    <property type="entry name" value="Isochorismatase-like_sf"/>
</dbReference>
<proteinExistence type="predicted"/>
<dbReference type="EMBL" id="AAWL01000013">
    <property type="protein sequence ID" value="EAX47174.1"/>
    <property type="molecule type" value="Genomic_DNA"/>
</dbReference>